<evidence type="ECO:0000259" key="4">
    <source>
        <dbReference type="PROSITE" id="PS51077"/>
    </source>
</evidence>
<keyword evidence="7" id="KW-1185">Reference proteome</keyword>
<sequence length="261" mass="27911">MNDSGASSSKPHGDGRVQSLDRAFDLLEILARDGAQSVHGLHEASGLPAATVHRLLTTMHVRGYVSKDAARRYLLGPSLVPLAEGATQSVAGSVRVHLRRLADELGESANLAMFDGEMIVYIAQAQSTRSMRMFTEVGRRVLPHATAVGKALFARMPPAALEGVLSRLALPRYTDKTITTVEGLRESIERAARDGYAIDDGEQEVGVRCVAVAVASGGQQPGFAISLSGPTERMTDEFIERAVPQLHRVREEIEGADDGGA</sequence>
<dbReference type="InterPro" id="IPR036390">
    <property type="entry name" value="WH_DNA-bd_sf"/>
</dbReference>
<dbReference type="PANTHER" id="PTHR30136">
    <property type="entry name" value="HELIX-TURN-HELIX TRANSCRIPTIONAL REGULATOR, ICLR FAMILY"/>
    <property type="match status" value="1"/>
</dbReference>
<dbReference type="Gene3D" id="1.10.10.10">
    <property type="entry name" value="Winged helix-like DNA-binding domain superfamily/Winged helix DNA-binding domain"/>
    <property type="match status" value="1"/>
</dbReference>
<dbReference type="Proteomes" id="UP000431744">
    <property type="component" value="Unassembled WGS sequence"/>
</dbReference>
<dbReference type="PROSITE" id="PS51077">
    <property type="entry name" value="HTH_ICLR"/>
    <property type="match status" value="1"/>
</dbReference>
<keyword evidence="3" id="KW-0804">Transcription</keyword>
<keyword evidence="1" id="KW-0805">Transcription regulation</keyword>
<dbReference type="PANTHER" id="PTHR30136:SF24">
    <property type="entry name" value="HTH-TYPE TRANSCRIPTIONAL REPRESSOR ALLR"/>
    <property type="match status" value="1"/>
</dbReference>
<dbReference type="Pfam" id="PF01614">
    <property type="entry name" value="IclR_C"/>
    <property type="match status" value="1"/>
</dbReference>
<feature type="domain" description="IclR-ED" evidence="5">
    <location>
        <begin position="78"/>
        <end position="259"/>
    </location>
</feature>
<evidence type="ECO:0000256" key="1">
    <source>
        <dbReference type="ARBA" id="ARBA00023015"/>
    </source>
</evidence>
<feature type="domain" description="HTH iclR-type" evidence="4">
    <location>
        <begin position="17"/>
        <end position="77"/>
    </location>
</feature>
<dbReference type="GO" id="GO:0003700">
    <property type="term" value="F:DNA-binding transcription factor activity"/>
    <property type="evidence" value="ECO:0007669"/>
    <property type="project" value="TreeGrafter"/>
</dbReference>
<dbReference type="OrthoDB" id="8479143at2"/>
<dbReference type="InterPro" id="IPR005471">
    <property type="entry name" value="Tscrpt_reg_IclR_N"/>
</dbReference>
<proteinExistence type="predicted"/>
<dbReference type="InterPro" id="IPR029016">
    <property type="entry name" value="GAF-like_dom_sf"/>
</dbReference>
<dbReference type="GO" id="GO:0045892">
    <property type="term" value="P:negative regulation of DNA-templated transcription"/>
    <property type="evidence" value="ECO:0007669"/>
    <property type="project" value="TreeGrafter"/>
</dbReference>
<dbReference type="SUPFAM" id="SSF55781">
    <property type="entry name" value="GAF domain-like"/>
    <property type="match status" value="1"/>
</dbReference>
<keyword evidence="2" id="KW-0238">DNA-binding</keyword>
<dbReference type="InterPro" id="IPR050707">
    <property type="entry name" value="HTH_MetabolicPath_Reg"/>
</dbReference>
<evidence type="ECO:0000313" key="7">
    <source>
        <dbReference type="Proteomes" id="UP000431744"/>
    </source>
</evidence>
<evidence type="ECO:0000313" key="6">
    <source>
        <dbReference type="EMBL" id="KAB1649974.1"/>
    </source>
</evidence>
<dbReference type="SUPFAM" id="SSF46785">
    <property type="entry name" value="Winged helix' DNA-binding domain"/>
    <property type="match status" value="1"/>
</dbReference>
<dbReference type="SMART" id="SM00346">
    <property type="entry name" value="HTH_ICLR"/>
    <property type="match status" value="1"/>
</dbReference>
<dbReference type="InterPro" id="IPR036388">
    <property type="entry name" value="WH-like_DNA-bd_sf"/>
</dbReference>
<dbReference type="AlphaFoldDB" id="A0A6H9WU41"/>
<dbReference type="GO" id="GO:0003677">
    <property type="term" value="F:DNA binding"/>
    <property type="evidence" value="ECO:0007669"/>
    <property type="project" value="UniProtKB-KW"/>
</dbReference>
<comment type="caution">
    <text evidence="6">The sequence shown here is derived from an EMBL/GenBank/DDBJ whole genome shotgun (WGS) entry which is preliminary data.</text>
</comment>
<reference evidence="6 7" key="1">
    <citation type="submission" date="2019-09" db="EMBL/GenBank/DDBJ databases">
        <title>Phylogeny of genus Pseudoclavibacter and closely related genus.</title>
        <authorList>
            <person name="Li Y."/>
        </authorList>
    </citation>
    <scope>NUCLEOTIDE SEQUENCE [LARGE SCALE GENOMIC DNA]</scope>
    <source>
        <strain evidence="6 7">EGI 60007</strain>
    </source>
</reference>
<evidence type="ECO:0000259" key="5">
    <source>
        <dbReference type="PROSITE" id="PS51078"/>
    </source>
</evidence>
<accession>A0A6H9WU41</accession>
<name>A0A6H9WU41_9MICO</name>
<dbReference type="PROSITE" id="PS51078">
    <property type="entry name" value="ICLR_ED"/>
    <property type="match status" value="1"/>
</dbReference>
<evidence type="ECO:0000256" key="2">
    <source>
        <dbReference type="ARBA" id="ARBA00023125"/>
    </source>
</evidence>
<evidence type="ECO:0000256" key="3">
    <source>
        <dbReference type="ARBA" id="ARBA00023163"/>
    </source>
</evidence>
<dbReference type="Pfam" id="PF09339">
    <property type="entry name" value="HTH_IclR"/>
    <property type="match status" value="1"/>
</dbReference>
<dbReference type="RefSeq" id="WP_158028558.1">
    <property type="nucleotide sequence ID" value="NZ_BMHG01000001.1"/>
</dbReference>
<dbReference type="EMBL" id="WBJY01000001">
    <property type="protein sequence ID" value="KAB1649974.1"/>
    <property type="molecule type" value="Genomic_DNA"/>
</dbReference>
<organism evidence="6 7">
    <name type="scientific">Pseudoclavibacter endophyticus</name>
    <dbReference type="NCBI Taxonomy" id="1778590"/>
    <lineage>
        <taxon>Bacteria</taxon>
        <taxon>Bacillati</taxon>
        <taxon>Actinomycetota</taxon>
        <taxon>Actinomycetes</taxon>
        <taxon>Micrococcales</taxon>
        <taxon>Microbacteriaceae</taxon>
        <taxon>Pseudoclavibacter</taxon>
    </lineage>
</organism>
<protein>
    <submittedName>
        <fullName evidence="6">IclR family transcriptional regulator</fullName>
    </submittedName>
</protein>
<dbReference type="Gene3D" id="3.30.450.40">
    <property type="match status" value="1"/>
</dbReference>
<dbReference type="InterPro" id="IPR014757">
    <property type="entry name" value="Tscrpt_reg_IclR_C"/>
</dbReference>
<gene>
    <name evidence="6" type="ORF">F8O04_07075</name>
</gene>